<evidence type="ECO:0000313" key="2">
    <source>
        <dbReference type="EMBL" id="GIG03296.1"/>
    </source>
</evidence>
<dbReference type="Pfam" id="PF12728">
    <property type="entry name" value="HTH_17"/>
    <property type="match status" value="1"/>
</dbReference>
<evidence type="ECO:0000313" key="3">
    <source>
        <dbReference type="Proteomes" id="UP000659904"/>
    </source>
</evidence>
<dbReference type="RefSeq" id="WP_120318309.1">
    <property type="nucleotide sequence ID" value="NZ_BONH01000106.1"/>
</dbReference>
<evidence type="ECO:0000259" key="1">
    <source>
        <dbReference type="Pfam" id="PF12728"/>
    </source>
</evidence>
<dbReference type="InterPro" id="IPR041657">
    <property type="entry name" value="HTH_17"/>
</dbReference>
<dbReference type="EMBL" id="BONH01000106">
    <property type="protein sequence ID" value="GIG03296.1"/>
    <property type="molecule type" value="Genomic_DNA"/>
</dbReference>
<accession>A0A8J3P6C4</accession>
<dbReference type="Proteomes" id="UP000659904">
    <property type="component" value="Unassembled WGS sequence"/>
</dbReference>
<reference evidence="2 3" key="1">
    <citation type="submission" date="2021-01" db="EMBL/GenBank/DDBJ databases">
        <title>Whole genome shotgun sequence of Catellatospora citrea NBRC 14495.</title>
        <authorList>
            <person name="Komaki H."/>
            <person name="Tamura T."/>
        </authorList>
    </citation>
    <scope>NUCLEOTIDE SEQUENCE [LARGE SCALE GENOMIC DNA]</scope>
    <source>
        <strain evidence="2 3">NBRC 14495</strain>
    </source>
</reference>
<dbReference type="InterPro" id="IPR009061">
    <property type="entry name" value="DNA-bd_dom_put_sf"/>
</dbReference>
<sequence>MTAPTLPGQRSGDALLKVKEVLEILDIERSTFYDWRAKRRAPRCVKLPNGQLRVRRSVLDAWIEAQEERN</sequence>
<protein>
    <submittedName>
        <fullName evidence="2">Excisionase</fullName>
    </submittedName>
</protein>
<proteinExistence type="predicted"/>
<keyword evidence="3" id="KW-1185">Reference proteome</keyword>
<comment type="caution">
    <text evidence="2">The sequence shown here is derived from an EMBL/GenBank/DDBJ whole genome shotgun (WGS) entry which is preliminary data.</text>
</comment>
<gene>
    <name evidence="2" type="ORF">Cci01nite_83890</name>
</gene>
<name>A0A8J3P6C4_9ACTN</name>
<dbReference type="AlphaFoldDB" id="A0A8J3P6C4"/>
<dbReference type="SUPFAM" id="SSF46955">
    <property type="entry name" value="Putative DNA-binding domain"/>
    <property type="match status" value="1"/>
</dbReference>
<feature type="domain" description="Helix-turn-helix" evidence="1">
    <location>
        <begin position="15"/>
        <end position="66"/>
    </location>
</feature>
<organism evidence="2 3">
    <name type="scientific">Catellatospora citrea</name>
    <dbReference type="NCBI Taxonomy" id="53366"/>
    <lineage>
        <taxon>Bacteria</taxon>
        <taxon>Bacillati</taxon>
        <taxon>Actinomycetota</taxon>
        <taxon>Actinomycetes</taxon>
        <taxon>Micromonosporales</taxon>
        <taxon>Micromonosporaceae</taxon>
        <taxon>Catellatospora</taxon>
    </lineage>
</organism>